<organism evidence="1 2">
    <name type="scientific">Bradyrhizobium quebecense</name>
    <dbReference type="NCBI Taxonomy" id="2748629"/>
    <lineage>
        <taxon>Bacteria</taxon>
        <taxon>Pseudomonadati</taxon>
        <taxon>Pseudomonadota</taxon>
        <taxon>Alphaproteobacteria</taxon>
        <taxon>Hyphomicrobiales</taxon>
        <taxon>Nitrobacteraceae</taxon>
        <taxon>Bradyrhizobium</taxon>
    </lineage>
</organism>
<accession>A0ACD3V907</accession>
<keyword evidence="2" id="KW-1185">Reference proteome</keyword>
<sequence length="58" mass="6408">MLAGYGALHRPDWEAAIALYRLAAALELWCWMAQIGRPDARAGLSRELENSTAQGMAY</sequence>
<dbReference type="EMBL" id="CP088282">
    <property type="protein sequence ID" value="UGY02971.1"/>
    <property type="molecule type" value="Genomic_DNA"/>
</dbReference>
<evidence type="ECO:0000313" key="1">
    <source>
        <dbReference type="EMBL" id="UGY02971.1"/>
    </source>
</evidence>
<evidence type="ECO:0000313" key="2">
    <source>
        <dbReference type="Proteomes" id="UP000692816"/>
    </source>
</evidence>
<proteinExistence type="predicted"/>
<name>A0ACD3V907_9BRAD</name>
<dbReference type="Proteomes" id="UP000692816">
    <property type="component" value="Chromosome"/>
</dbReference>
<reference evidence="1 2" key="1">
    <citation type="journal article" date="2021" name="Int. J. Syst. Evol. Microbiol.">
        <title>Bradyrhizobium septentrionale sp. nov. (sv. septentrionale) and Bradyrhizobium quebecense sp. nov. (sv. septentrionale) associated with legumes native to Canada possess rearranged symbiosis genes and numerous insertion sequences.</title>
        <authorList>
            <person name="Bromfield E.S.P."/>
            <person name="Cloutier S."/>
        </authorList>
    </citation>
    <scope>NUCLEOTIDE SEQUENCE [LARGE SCALE GENOMIC DNA]</scope>
    <source>
        <strain evidence="1 2">12S5</strain>
    </source>
</reference>
<protein>
    <submittedName>
        <fullName evidence="1">Uncharacterized protein</fullName>
    </submittedName>
</protein>
<gene>
    <name evidence="1" type="ORF">J4P68_0038915</name>
</gene>